<dbReference type="GO" id="GO:0005576">
    <property type="term" value="C:extracellular region"/>
    <property type="evidence" value="ECO:0007669"/>
    <property type="project" value="UniProtKB-ARBA"/>
</dbReference>
<dbReference type="InterPro" id="IPR050199">
    <property type="entry name" value="IgHV"/>
</dbReference>
<dbReference type="Pfam" id="PF07686">
    <property type="entry name" value="V-set"/>
    <property type="match status" value="1"/>
</dbReference>
<keyword evidence="2" id="KW-1064">Adaptive immunity</keyword>
<feature type="domain" description="Ig-like" evidence="4">
    <location>
        <begin position="1"/>
        <end position="97"/>
    </location>
</feature>
<dbReference type="InterPro" id="IPR036179">
    <property type="entry name" value="Ig-like_dom_sf"/>
</dbReference>
<reference evidence="5" key="2">
    <citation type="submission" date="2025-08" db="UniProtKB">
        <authorList>
            <consortium name="Ensembl"/>
        </authorList>
    </citation>
    <scope>IDENTIFICATION</scope>
    <source>
        <strain evidence="5">Brown Norway</strain>
    </source>
</reference>
<dbReference type="InterPro" id="IPR013783">
    <property type="entry name" value="Ig-like_fold"/>
</dbReference>
<reference evidence="5" key="3">
    <citation type="submission" date="2025-09" db="UniProtKB">
        <authorList>
            <consortium name="Ensembl"/>
        </authorList>
    </citation>
    <scope>IDENTIFICATION</scope>
    <source>
        <strain evidence="5">Brown Norway</strain>
    </source>
</reference>
<dbReference type="SMART" id="SM00406">
    <property type="entry name" value="IGv"/>
    <property type="match status" value="1"/>
</dbReference>
<dbReference type="GeneTree" id="ENSGT01050000244936"/>
<protein>
    <recommendedName>
        <fullName evidence="4">Ig-like domain-containing protein</fullName>
    </recommendedName>
</protein>
<dbReference type="AGR" id="RGD:150341625"/>
<dbReference type="SMART" id="SM00409">
    <property type="entry name" value="IG"/>
    <property type="match status" value="1"/>
</dbReference>
<gene>
    <name evidence="7" type="primary">ENSRNOG00000067897</name>
</gene>
<dbReference type="OMA" id="WIGEISH"/>
<reference evidence="5" key="1">
    <citation type="submission" date="2024-01" db="EMBL/GenBank/DDBJ databases">
        <title>GRCr8: a new rat reference genome assembly contstructed from accurate long reads and long range scaffolding.</title>
        <authorList>
            <person name="Doris P.A."/>
            <person name="Kalbfleisch T."/>
            <person name="Li K."/>
            <person name="Howe K."/>
            <person name="Wood J."/>
        </authorList>
    </citation>
    <scope>NUCLEOTIDE SEQUENCE [LARGE SCALE GENOMIC DNA]</scope>
    <source>
        <strain evidence="5">Brown Norway</strain>
    </source>
</reference>
<accession>A0A8I6GIW0</accession>
<dbReference type="GO" id="GO:0016064">
    <property type="term" value="P:immunoglobulin mediated immune response"/>
    <property type="evidence" value="ECO:0000318"/>
    <property type="project" value="GO_Central"/>
</dbReference>
<proteinExistence type="predicted"/>
<evidence type="ECO:0000313" key="6">
    <source>
        <dbReference type="Proteomes" id="UP000002494"/>
    </source>
</evidence>
<evidence type="ECO:0000313" key="7">
    <source>
        <dbReference type="RGD" id="150341625"/>
    </source>
</evidence>
<dbReference type="InterPro" id="IPR013106">
    <property type="entry name" value="Ig_V-set"/>
</dbReference>
<evidence type="ECO:0000256" key="2">
    <source>
        <dbReference type="ARBA" id="ARBA00023130"/>
    </source>
</evidence>
<dbReference type="PROSITE" id="PS50835">
    <property type="entry name" value="IG_LIKE"/>
    <property type="match status" value="1"/>
</dbReference>
<evidence type="ECO:0000259" key="4">
    <source>
        <dbReference type="PROSITE" id="PS50835"/>
    </source>
</evidence>
<dbReference type="PANTHER" id="PTHR23266">
    <property type="entry name" value="IMMUNOGLOBULIN HEAVY CHAIN"/>
    <property type="match status" value="1"/>
</dbReference>
<dbReference type="FunFam" id="2.60.40.10:FF:001259">
    <property type="entry name" value="Immunoglobulin heavy variable 13-2"/>
    <property type="match status" value="1"/>
</dbReference>
<dbReference type="GO" id="GO:0019814">
    <property type="term" value="C:immunoglobulin complex"/>
    <property type="evidence" value="ECO:0007669"/>
    <property type="project" value="UniProtKB-KW"/>
</dbReference>
<organism evidence="5 6">
    <name type="scientific">Rattus norvegicus</name>
    <name type="common">Rat</name>
    <dbReference type="NCBI Taxonomy" id="10116"/>
    <lineage>
        <taxon>Eukaryota</taxon>
        <taxon>Metazoa</taxon>
        <taxon>Chordata</taxon>
        <taxon>Craniata</taxon>
        <taxon>Vertebrata</taxon>
        <taxon>Euteleostomi</taxon>
        <taxon>Mammalia</taxon>
        <taxon>Eutheria</taxon>
        <taxon>Euarchontoglires</taxon>
        <taxon>Glires</taxon>
        <taxon>Rodentia</taxon>
        <taxon>Myomorpha</taxon>
        <taxon>Muroidea</taxon>
        <taxon>Muridae</taxon>
        <taxon>Murinae</taxon>
        <taxon>Rattus</taxon>
    </lineage>
</organism>
<keyword evidence="3" id="KW-1280">Immunoglobulin</keyword>
<dbReference type="GO" id="GO:0003823">
    <property type="term" value="F:antigen binding"/>
    <property type="evidence" value="ECO:0000318"/>
    <property type="project" value="GO_Central"/>
</dbReference>
<dbReference type="Ensembl" id="ENSRNOT00000117645.2">
    <property type="protein sequence ID" value="ENSRNOP00000091278.1"/>
    <property type="gene ID" value="ENSRNOG00000088662.1"/>
</dbReference>
<evidence type="ECO:0000256" key="3">
    <source>
        <dbReference type="ARBA" id="ARBA00043265"/>
    </source>
</evidence>
<dbReference type="AlphaFoldDB" id="A0A8I6GIW0"/>
<name>A0A8I6GIW0_RAT</name>
<dbReference type="Proteomes" id="UP000002494">
    <property type="component" value="Chromosome 6"/>
</dbReference>
<keyword evidence="1" id="KW-0391">Immunity</keyword>
<dbReference type="FunCoup" id="A0A8I6GIW0">
    <property type="interactions" value="402"/>
</dbReference>
<sequence>EVKLVESGGGLVQPGRSLRLSCATSGFSFSSYWMSWFRQAPEKRLEWIGEISHTSNTINYTPSLKDKFTISRDNPQNTLYLQMSNLRPEDTAIYSCTRDTVRTSQYVPRH</sequence>
<keyword evidence="6" id="KW-1185">Reference proteome</keyword>
<evidence type="ECO:0000313" key="5">
    <source>
        <dbReference type="Ensembl" id="ENSRNOP00000091278.1"/>
    </source>
</evidence>
<evidence type="ECO:0000256" key="1">
    <source>
        <dbReference type="ARBA" id="ARBA00022859"/>
    </source>
</evidence>
<dbReference type="SUPFAM" id="SSF48726">
    <property type="entry name" value="Immunoglobulin"/>
    <property type="match status" value="1"/>
</dbReference>
<dbReference type="InterPro" id="IPR007110">
    <property type="entry name" value="Ig-like_dom"/>
</dbReference>
<dbReference type="Gene3D" id="2.60.40.10">
    <property type="entry name" value="Immunoglobulins"/>
    <property type="match status" value="1"/>
</dbReference>
<dbReference type="InterPro" id="IPR003599">
    <property type="entry name" value="Ig_sub"/>
</dbReference>
<dbReference type="RGD" id="150341625">
    <property type="gene designation" value="ENSRNOG00000067897"/>
</dbReference>